<dbReference type="RefSeq" id="WP_194028986.1">
    <property type="nucleotide sequence ID" value="NZ_JADEWZ010000009.1"/>
</dbReference>
<evidence type="ECO:0000313" key="3">
    <source>
        <dbReference type="Proteomes" id="UP000654482"/>
    </source>
</evidence>
<gene>
    <name evidence="2" type="ORF">IQ249_07970</name>
</gene>
<feature type="region of interest" description="Disordered" evidence="1">
    <location>
        <begin position="1"/>
        <end position="37"/>
    </location>
</feature>
<reference evidence="2" key="1">
    <citation type="submission" date="2020-10" db="EMBL/GenBank/DDBJ databases">
        <authorList>
            <person name="Castelo-Branco R."/>
            <person name="Eusebio N."/>
            <person name="Adriana R."/>
            <person name="Vieira A."/>
            <person name="Brugerolle De Fraissinette N."/>
            <person name="Rezende De Castro R."/>
            <person name="Schneider M.P."/>
            <person name="Vasconcelos V."/>
            <person name="Leao P.N."/>
        </authorList>
    </citation>
    <scope>NUCLEOTIDE SEQUENCE</scope>
    <source>
        <strain evidence="2">LEGE 07157</strain>
    </source>
</reference>
<keyword evidence="3" id="KW-1185">Reference proteome</keyword>
<dbReference type="AlphaFoldDB" id="A0A8J7DXR1"/>
<proteinExistence type="predicted"/>
<sequence length="73" mass="7974">MSVEADTESGRHGDTGKGSTHKFETDRPLEPIAPSPRLQGILEDLPWAIAVDTEKARSEVIPRTNSELFGVDN</sequence>
<evidence type="ECO:0000313" key="2">
    <source>
        <dbReference type="EMBL" id="MBE9115826.1"/>
    </source>
</evidence>
<accession>A0A8J7DXR1</accession>
<protein>
    <submittedName>
        <fullName evidence="2">Uncharacterized protein</fullName>
    </submittedName>
</protein>
<name>A0A8J7DXR1_9CYAN</name>
<dbReference type="Proteomes" id="UP000654482">
    <property type="component" value="Unassembled WGS sequence"/>
</dbReference>
<feature type="compositionally biased region" description="Basic and acidic residues" evidence="1">
    <location>
        <begin position="8"/>
        <end position="29"/>
    </location>
</feature>
<dbReference type="EMBL" id="JADEWZ010000009">
    <property type="protein sequence ID" value="MBE9115826.1"/>
    <property type="molecule type" value="Genomic_DNA"/>
</dbReference>
<comment type="caution">
    <text evidence="2">The sequence shown here is derived from an EMBL/GenBank/DDBJ whole genome shotgun (WGS) entry which is preliminary data.</text>
</comment>
<evidence type="ECO:0000256" key="1">
    <source>
        <dbReference type="SAM" id="MobiDB-lite"/>
    </source>
</evidence>
<organism evidence="2 3">
    <name type="scientific">Lusitaniella coriacea LEGE 07157</name>
    <dbReference type="NCBI Taxonomy" id="945747"/>
    <lineage>
        <taxon>Bacteria</taxon>
        <taxon>Bacillati</taxon>
        <taxon>Cyanobacteriota</taxon>
        <taxon>Cyanophyceae</taxon>
        <taxon>Spirulinales</taxon>
        <taxon>Lusitaniellaceae</taxon>
        <taxon>Lusitaniella</taxon>
    </lineage>
</organism>